<dbReference type="Pfam" id="PF09463">
    <property type="entry name" value="Opy2"/>
    <property type="match status" value="1"/>
</dbReference>
<feature type="domain" description="Membrane anchor Opy2 N-terminal" evidence="2">
    <location>
        <begin position="2"/>
        <end position="29"/>
    </location>
</feature>
<sequence length="149" mass="14086">MPECPVCPANEDCVISNPSDCTECPQAYCATRAADGTPTSTPTGIIGGSTTSDGSFSLPTTSESETSTGTASSTTTATSTTTEASGSTTATASEGPSTGAGGASATASAPGASSSAPSSSAAGRNADVAGVLGVALLMAVPVLGLQGLW</sequence>
<evidence type="ECO:0000313" key="3">
    <source>
        <dbReference type="EMBL" id="KAL2278901.1"/>
    </source>
</evidence>
<feature type="compositionally biased region" description="Low complexity" evidence="1">
    <location>
        <begin position="35"/>
        <end position="123"/>
    </location>
</feature>
<evidence type="ECO:0000256" key="1">
    <source>
        <dbReference type="SAM" id="MobiDB-lite"/>
    </source>
</evidence>
<evidence type="ECO:0000259" key="2">
    <source>
        <dbReference type="Pfam" id="PF09463"/>
    </source>
</evidence>
<dbReference type="InterPro" id="IPR018571">
    <property type="entry name" value="Membrane_anchor_Opy2_N"/>
</dbReference>
<gene>
    <name evidence="3" type="ORF">FJTKL_14072</name>
</gene>
<proteinExistence type="predicted"/>
<dbReference type="EMBL" id="JBAWTH010000081">
    <property type="protein sequence ID" value="KAL2278901.1"/>
    <property type="molecule type" value="Genomic_DNA"/>
</dbReference>
<organism evidence="3 4">
    <name type="scientific">Diaporthe vaccinii</name>
    <dbReference type="NCBI Taxonomy" id="105482"/>
    <lineage>
        <taxon>Eukaryota</taxon>
        <taxon>Fungi</taxon>
        <taxon>Dikarya</taxon>
        <taxon>Ascomycota</taxon>
        <taxon>Pezizomycotina</taxon>
        <taxon>Sordariomycetes</taxon>
        <taxon>Sordariomycetidae</taxon>
        <taxon>Diaporthales</taxon>
        <taxon>Diaporthaceae</taxon>
        <taxon>Diaporthe</taxon>
        <taxon>Diaporthe eres species complex</taxon>
    </lineage>
</organism>
<reference evidence="3 4" key="1">
    <citation type="submission" date="2024-03" db="EMBL/GenBank/DDBJ databases">
        <title>A high-quality draft genome sequence of Diaporthe vaccinii, a causative agent of upright dieback and viscid rot disease in cranberry plants.</title>
        <authorList>
            <person name="Sarrasin M."/>
            <person name="Lang B.F."/>
            <person name="Burger G."/>
        </authorList>
    </citation>
    <scope>NUCLEOTIDE SEQUENCE [LARGE SCALE GENOMIC DNA]</scope>
    <source>
        <strain evidence="3 4">IS7</strain>
    </source>
</reference>
<evidence type="ECO:0000313" key="4">
    <source>
        <dbReference type="Proteomes" id="UP001600888"/>
    </source>
</evidence>
<dbReference type="Proteomes" id="UP001600888">
    <property type="component" value="Unassembled WGS sequence"/>
</dbReference>
<name>A0ABR4E8Y0_9PEZI</name>
<comment type="caution">
    <text evidence="3">The sequence shown here is derived from an EMBL/GenBank/DDBJ whole genome shotgun (WGS) entry which is preliminary data.</text>
</comment>
<keyword evidence="4" id="KW-1185">Reference proteome</keyword>
<protein>
    <recommendedName>
        <fullName evidence="2">Membrane anchor Opy2 N-terminal domain-containing protein</fullName>
    </recommendedName>
</protein>
<accession>A0ABR4E8Y0</accession>
<feature type="region of interest" description="Disordered" evidence="1">
    <location>
        <begin position="33"/>
        <end position="124"/>
    </location>
</feature>